<evidence type="ECO:0000313" key="2">
    <source>
        <dbReference type="Proteomes" id="UP000054558"/>
    </source>
</evidence>
<dbReference type="AlphaFoldDB" id="A0A1Y1HXC2"/>
<dbReference type="InterPro" id="IPR027417">
    <property type="entry name" value="P-loop_NTPase"/>
</dbReference>
<dbReference type="Gene3D" id="3.40.50.300">
    <property type="entry name" value="P-loop containing nucleotide triphosphate hydrolases"/>
    <property type="match status" value="1"/>
</dbReference>
<name>A0A1Y1HXC2_KLENI</name>
<proteinExistence type="predicted"/>
<sequence>MTWIEVPGTLEHSVIEHQNRNETAPVMLNPAKQANDDIQLHAWKNDGKSADMEAEELVDDETNLLPLEALHDQFLAGRATVFLLRIQKTASSTLDVMFSTDESMAECQPNMRALQRLEGETCNRLFSLLLYAEYDPKNCPGIAAWDDPAWKNIDCIPWVWSYSYEAKYHGLPKPIRARLQRTFQRARLVSGHFSYGIHSIGHRGSFAYVTTLRHPVSRIVSWWNWNIQNGKLSPVIPPAGDATFDDFIWDDEFQFGGFQKSNHMTRVLCNQGAGLRESDRASEEWLEEDTPSALLTGMTREHYECALQHLRSFALVFVADNMSDVRPLAPIVSRLFNMKETVAPLEDTLINPTTLDDSSAGLAVHSHNLSKATAAKLAELNRWDALLYEEACKLHEISIARLKKWGEQA</sequence>
<evidence type="ECO:0000313" key="1">
    <source>
        <dbReference type="EMBL" id="GAQ80508.1"/>
    </source>
</evidence>
<accession>A0A1Y1HXC2</accession>
<dbReference type="EMBL" id="DF237004">
    <property type="protein sequence ID" value="GAQ80508.1"/>
    <property type="molecule type" value="Genomic_DNA"/>
</dbReference>
<gene>
    <name evidence="1" type="ORF">KFL_000550370</name>
</gene>
<keyword evidence="2" id="KW-1185">Reference proteome</keyword>
<organism evidence="1 2">
    <name type="scientific">Klebsormidium nitens</name>
    <name type="common">Green alga</name>
    <name type="synonym">Ulothrix nitens</name>
    <dbReference type="NCBI Taxonomy" id="105231"/>
    <lineage>
        <taxon>Eukaryota</taxon>
        <taxon>Viridiplantae</taxon>
        <taxon>Streptophyta</taxon>
        <taxon>Klebsormidiophyceae</taxon>
        <taxon>Klebsormidiales</taxon>
        <taxon>Klebsormidiaceae</taxon>
        <taxon>Klebsormidium</taxon>
    </lineage>
</organism>
<dbReference type="SUPFAM" id="SSF52540">
    <property type="entry name" value="P-loop containing nucleoside triphosphate hydrolases"/>
    <property type="match status" value="1"/>
</dbReference>
<reference evidence="1 2" key="1">
    <citation type="journal article" date="2014" name="Nat. Commun.">
        <title>Klebsormidium flaccidum genome reveals primary factors for plant terrestrial adaptation.</title>
        <authorList>
            <person name="Hori K."/>
            <person name="Maruyama F."/>
            <person name="Fujisawa T."/>
            <person name="Togashi T."/>
            <person name="Yamamoto N."/>
            <person name="Seo M."/>
            <person name="Sato S."/>
            <person name="Yamada T."/>
            <person name="Mori H."/>
            <person name="Tajima N."/>
            <person name="Moriyama T."/>
            <person name="Ikeuchi M."/>
            <person name="Watanabe M."/>
            <person name="Wada H."/>
            <person name="Kobayashi K."/>
            <person name="Saito M."/>
            <person name="Masuda T."/>
            <person name="Sasaki-Sekimoto Y."/>
            <person name="Mashiguchi K."/>
            <person name="Awai K."/>
            <person name="Shimojima M."/>
            <person name="Masuda S."/>
            <person name="Iwai M."/>
            <person name="Nobusawa T."/>
            <person name="Narise T."/>
            <person name="Kondo S."/>
            <person name="Saito H."/>
            <person name="Sato R."/>
            <person name="Murakawa M."/>
            <person name="Ihara Y."/>
            <person name="Oshima-Yamada Y."/>
            <person name="Ohtaka K."/>
            <person name="Satoh M."/>
            <person name="Sonobe K."/>
            <person name="Ishii M."/>
            <person name="Ohtani R."/>
            <person name="Kanamori-Sato M."/>
            <person name="Honoki R."/>
            <person name="Miyazaki D."/>
            <person name="Mochizuki H."/>
            <person name="Umetsu J."/>
            <person name="Higashi K."/>
            <person name="Shibata D."/>
            <person name="Kamiya Y."/>
            <person name="Sato N."/>
            <person name="Nakamura Y."/>
            <person name="Tabata S."/>
            <person name="Ida S."/>
            <person name="Kurokawa K."/>
            <person name="Ohta H."/>
        </authorList>
    </citation>
    <scope>NUCLEOTIDE SEQUENCE [LARGE SCALE GENOMIC DNA]</scope>
    <source>
        <strain evidence="1 2">NIES-2285</strain>
    </source>
</reference>
<protein>
    <submittedName>
        <fullName evidence="1">Uncharacterized protein</fullName>
    </submittedName>
</protein>
<dbReference type="Proteomes" id="UP000054558">
    <property type="component" value="Unassembled WGS sequence"/>
</dbReference>